<keyword evidence="4" id="KW-0808">Transferase</keyword>
<evidence type="ECO:0000256" key="2">
    <source>
        <dbReference type="ARBA" id="ARBA00022898"/>
    </source>
</evidence>
<keyword evidence="2 3" id="KW-0663">Pyridoxal phosphate</keyword>
<evidence type="ECO:0000313" key="5">
    <source>
        <dbReference type="Proteomes" id="UP000654471"/>
    </source>
</evidence>
<dbReference type="EMBL" id="BMRP01000076">
    <property type="protein sequence ID" value="GGV02269.1"/>
    <property type="molecule type" value="Genomic_DNA"/>
</dbReference>
<reference evidence="5" key="1">
    <citation type="journal article" date="2019" name="Int. J. Syst. Evol. Microbiol.">
        <title>The Global Catalogue of Microorganisms (GCM) 10K type strain sequencing project: providing services to taxonomists for standard genome sequencing and annotation.</title>
        <authorList>
            <consortium name="The Broad Institute Genomics Platform"/>
            <consortium name="The Broad Institute Genome Sequencing Center for Infectious Disease"/>
            <person name="Wu L."/>
            <person name="Ma J."/>
        </authorList>
    </citation>
    <scope>NUCLEOTIDE SEQUENCE [LARGE SCALE GENOMIC DNA]</scope>
    <source>
        <strain evidence="5">JCM 3399</strain>
    </source>
</reference>
<dbReference type="Gene3D" id="3.40.640.10">
    <property type="entry name" value="Type I PLP-dependent aspartate aminotransferase-like (Major domain)"/>
    <property type="match status" value="1"/>
</dbReference>
<dbReference type="InterPro" id="IPR015421">
    <property type="entry name" value="PyrdxlP-dep_Trfase_major"/>
</dbReference>
<dbReference type="Pfam" id="PF00202">
    <property type="entry name" value="Aminotran_3"/>
    <property type="match status" value="1"/>
</dbReference>
<evidence type="ECO:0000256" key="1">
    <source>
        <dbReference type="ARBA" id="ARBA00008954"/>
    </source>
</evidence>
<protein>
    <submittedName>
        <fullName evidence="4">Aspartate aminotransferase family protein</fullName>
    </submittedName>
</protein>
<keyword evidence="4" id="KW-0032">Aminotransferase</keyword>
<dbReference type="PANTHER" id="PTHR43094:SF1">
    <property type="entry name" value="AMINOTRANSFERASE CLASS-III"/>
    <property type="match status" value="1"/>
</dbReference>
<evidence type="ECO:0000313" key="4">
    <source>
        <dbReference type="EMBL" id="GGV02269.1"/>
    </source>
</evidence>
<dbReference type="SUPFAM" id="SSF53383">
    <property type="entry name" value="PLP-dependent transferases"/>
    <property type="match status" value="1"/>
</dbReference>
<evidence type="ECO:0000256" key="3">
    <source>
        <dbReference type="RuleBase" id="RU003560"/>
    </source>
</evidence>
<dbReference type="PIRSF" id="PIRSF000521">
    <property type="entry name" value="Transaminase_4ab_Lys_Orn"/>
    <property type="match status" value="1"/>
</dbReference>
<dbReference type="InterPro" id="IPR005814">
    <property type="entry name" value="Aminotrans_3"/>
</dbReference>
<comment type="similarity">
    <text evidence="1 3">Belongs to the class-III pyridoxal-phosphate-dependent aminotransferase family.</text>
</comment>
<organism evidence="4 5">
    <name type="scientific">Streptomyces albospinus</name>
    <dbReference type="NCBI Taxonomy" id="285515"/>
    <lineage>
        <taxon>Bacteria</taxon>
        <taxon>Bacillati</taxon>
        <taxon>Actinomycetota</taxon>
        <taxon>Actinomycetes</taxon>
        <taxon>Kitasatosporales</taxon>
        <taxon>Streptomycetaceae</taxon>
        <taxon>Streptomyces</taxon>
    </lineage>
</organism>
<dbReference type="Proteomes" id="UP000654471">
    <property type="component" value="Unassembled WGS sequence"/>
</dbReference>
<proteinExistence type="inferred from homology"/>
<gene>
    <name evidence="4" type="ORF">GCM10010211_82020</name>
</gene>
<comment type="caution">
    <text evidence="4">The sequence shown here is derived from an EMBL/GenBank/DDBJ whole genome shotgun (WGS) entry which is preliminary data.</text>
</comment>
<dbReference type="Gene3D" id="3.90.1150.10">
    <property type="entry name" value="Aspartate Aminotransferase, domain 1"/>
    <property type="match status" value="1"/>
</dbReference>
<dbReference type="PROSITE" id="PS00600">
    <property type="entry name" value="AA_TRANSFER_CLASS_3"/>
    <property type="match status" value="1"/>
</dbReference>
<dbReference type="GO" id="GO:0008483">
    <property type="term" value="F:transaminase activity"/>
    <property type="evidence" value="ECO:0007669"/>
    <property type="project" value="UniProtKB-KW"/>
</dbReference>
<keyword evidence="5" id="KW-1185">Reference proteome</keyword>
<dbReference type="CDD" id="cd00610">
    <property type="entry name" value="OAT_like"/>
    <property type="match status" value="1"/>
</dbReference>
<name>A0ABQ2VQR3_9ACTN</name>
<dbReference type="InterPro" id="IPR049704">
    <property type="entry name" value="Aminotrans_3_PPA_site"/>
</dbReference>
<dbReference type="InterPro" id="IPR015424">
    <property type="entry name" value="PyrdxlP-dep_Trfase"/>
</dbReference>
<accession>A0ABQ2VQR3</accession>
<dbReference type="InterPro" id="IPR015422">
    <property type="entry name" value="PyrdxlP-dep_Trfase_small"/>
</dbReference>
<dbReference type="PANTHER" id="PTHR43094">
    <property type="entry name" value="AMINOTRANSFERASE"/>
    <property type="match status" value="1"/>
</dbReference>
<dbReference type="RefSeq" id="WP_189308473.1">
    <property type="nucleotide sequence ID" value="NZ_BMRP01000076.1"/>
</dbReference>
<sequence>MSNDILDTPELNLRAGKPVAVKASGCWVYDTEGRDYLDGSSGTICVNIGHGVPEIISAMTEQAQQLGFAHRNQFASQAVRELTAEIHRVTGHRFKEVVYTNSGSEATETALRLVLNHHAARGDVDRTVVLAQFPSYHGMTAGALSISGHPQRRRNLDPLHDNRLSLGTVAARDAASSLPTLAEWEERFAAIGPERIAAVVVEPVSGAAGGAAELPDETLRGLRELCDRSGTLLVIDEVMTGFGRTGEWFGHDRSGVRPDLVITAKGLSAGYTPIGACLVSREVLPGQSATDAAVGHTMSGNPVSAATALAVLRYMQEHDLVAHAAKLGPLLTERLAEVTAGLEFTRPPRGRGLLQGVPLVQDAEEFATNPLAPRICAAAMEYGLQLYPAGVDARSQTILVAPPLTITEAELDILIARLEQALRLVAATTHAR</sequence>